<comment type="caution">
    <text evidence="1">The sequence shown here is derived from an EMBL/GenBank/DDBJ whole genome shotgun (WGS) entry which is preliminary data.</text>
</comment>
<reference evidence="1" key="2">
    <citation type="submission" date="2020-11" db="EMBL/GenBank/DDBJ databases">
        <authorList>
            <person name="McCartney M.A."/>
            <person name="Auch B."/>
            <person name="Kono T."/>
            <person name="Mallez S."/>
            <person name="Becker A."/>
            <person name="Gohl D.M."/>
            <person name="Silverstein K.A.T."/>
            <person name="Koren S."/>
            <person name="Bechman K.B."/>
            <person name="Herman A."/>
            <person name="Abrahante J.E."/>
            <person name="Garbe J."/>
        </authorList>
    </citation>
    <scope>NUCLEOTIDE SEQUENCE</scope>
    <source>
        <strain evidence="1">Duluth1</strain>
        <tissue evidence="1">Whole animal</tissue>
    </source>
</reference>
<gene>
    <name evidence="1" type="ORF">DPMN_128549</name>
</gene>
<evidence type="ECO:0000313" key="2">
    <source>
        <dbReference type="Proteomes" id="UP000828390"/>
    </source>
</evidence>
<name>A0A9D4JVV0_DREPO</name>
<dbReference type="Proteomes" id="UP000828390">
    <property type="component" value="Unassembled WGS sequence"/>
</dbReference>
<protein>
    <submittedName>
        <fullName evidence="1">Uncharacterized protein</fullName>
    </submittedName>
</protein>
<accession>A0A9D4JVV0</accession>
<sequence>MVLRLSWRLSGIVADCLGVSCRCQGGLCTVSDCLGVSCWYLGSCKWLVYCIPLYVKYIVMPPDRVAYSS</sequence>
<dbReference type="EMBL" id="JAIWYP010000005">
    <property type="protein sequence ID" value="KAH3826640.1"/>
    <property type="molecule type" value="Genomic_DNA"/>
</dbReference>
<evidence type="ECO:0000313" key="1">
    <source>
        <dbReference type="EMBL" id="KAH3826640.1"/>
    </source>
</evidence>
<organism evidence="1 2">
    <name type="scientific">Dreissena polymorpha</name>
    <name type="common">Zebra mussel</name>
    <name type="synonym">Mytilus polymorpha</name>
    <dbReference type="NCBI Taxonomy" id="45954"/>
    <lineage>
        <taxon>Eukaryota</taxon>
        <taxon>Metazoa</taxon>
        <taxon>Spiralia</taxon>
        <taxon>Lophotrochozoa</taxon>
        <taxon>Mollusca</taxon>
        <taxon>Bivalvia</taxon>
        <taxon>Autobranchia</taxon>
        <taxon>Heteroconchia</taxon>
        <taxon>Euheterodonta</taxon>
        <taxon>Imparidentia</taxon>
        <taxon>Neoheterodontei</taxon>
        <taxon>Myida</taxon>
        <taxon>Dreissenoidea</taxon>
        <taxon>Dreissenidae</taxon>
        <taxon>Dreissena</taxon>
    </lineage>
</organism>
<proteinExistence type="predicted"/>
<dbReference type="AlphaFoldDB" id="A0A9D4JVV0"/>
<keyword evidence="2" id="KW-1185">Reference proteome</keyword>
<reference evidence="1" key="1">
    <citation type="journal article" date="2019" name="bioRxiv">
        <title>The Genome of the Zebra Mussel, Dreissena polymorpha: A Resource for Invasive Species Research.</title>
        <authorList>
            <person name="McCartney M.A."/>
            <person name="Auch B."/>
            <person name="Kono T."/>
            <person name="Mallez S."/>
            <person name="Zhang Y."/>
            <person name="Obille A."/>
            <person name="Becker A."/>
            <person name="Abrahante J.E."/>
            <person name="Garbe J."/>
            <person name="Badalamenti J.P."/>
            <person name="Herman A."/>
            <person name="Mangelson H."/>
            <person name="Liachko I."/>
            <person name="Sullivan S."/>
            <person name="Sone E.D."/>
            <person name="Koren S."/>
            <person name="Silverstein K.A.T."/>
            <person name="Beckman K.B."/>
            <person name="Gohl D.M."/>
        </authorList>
    </citation>
    <scope>NUCLEOTIDE SEQUENCE</scope>
    <source>
        <strain evidence="1">Duluth1</strain>
        <tissue evidence="1">Whole animal</tissue>
    </source>
</reference>